<name>A0ABZ0WQS1_9BURK</name>
<accession>A0ABZ0WQS1</accession>
<feature type="compositionally biased region" description="Low complexity" evidence="1">
    <location>
        <begin position="158"/>
        <end position="183"/>
    </location>
</feature>
<reference evidence="2 3" key="1">
    <citation type="submission" date="2023-12" db="EMBL/GenBank/DDBJ databases">
        <title>Genome sequencing and assembly of bacterial species from a model synthetic community.</title>
        <authorList>
            <person name="Hogle S.L."/>
        </authorList>
    </citation>
    <scope>NUCLEOTIDE SEQUENCE [LARGE SCALE GENOMIC DNA]</scope>
    <source>
        <strain evidence="2 3">HAMBI 2494</strain>
    </source>
</reference>
<evidence type="ECO:0000256" key="1">
    <source>
        <dbReference type="SAM" id="MobiDB-lite"/>
    </source>
</evidence>
<evidence type="ECO:0008006" key="4">
    <source>
        <dbReference type="Google" id="ProtNLM"/>
    </source>
</evidence>
<sequence>MANEYNALLETCRANATIALRMLALGQQWRQQALTWQQRRMERDRNAVQQALGALAHAQDWNEMVAGYHTVVRDYLSASTSLWQDGIQLATQAPREAGNGVQDALRQWQGACAGEWQKLTTTHGAALPMRDWMAAFERTAESVAHAVAQASNSSASYPASTAETADAASTAEPSVRQAAAARSRAAKGDRHAD</sequence>
<protein>
    <recommendedName>
        <fullName evidence="4">Phasin domain-containing protein</fullName>
    </recommendedName>
</protein>
<keyword evidence="3" id="KW-1185">Reference proteome</keyword>
<feature type="region of interest" description="Disordered" evidence="1">
    <location>
        <begin position="152"/>
        <end position="193"/>
    </location>
</feature>
<dbReference type="RefSeq" id="WP_114810593.1">
    <property type="nucleotide sequence ID" value="NZ_CP139965.1"/>
</dbReference>
<evidence type="ECO:0000313" key="3">
    <source>
        <dbReference type="Proteomes" id="UP001325479"/>
    </source>
</evidence>
<dbReference type="Proteomes" id="UP001325479">
    <property type="component" value="Chromosome"/>
</dbReference>
<evidence type="ECO:0000313" key="2">
    <source>
        <dbReference type="EMBL" id="WQD79732.1"/>
    </source>
</evidence>
<organism evidence="2 3">
    <name type="scientific">Paraburkholderia kururiensis</name>
    <dbReference type="NCBI Taxonomy" id="984307"/>
    <lineage>
        <taxon>Bacteria</taxon>
        <taxon>Pseudomonadati</taxon>
        <taxon>Pseudomonadota</taxon>
        <taxon>Betaproteobacteria</taxon>
        <taxon>Burkholderiales</taxon>
        <taxon>Burkholderiaceae</taxon>
        <taxon>Paraburkholderia</taxon>
    </lineage>
</organism>
<proteinExistence type="predicted"/>
<gene>
    <name evidence="2" type="ORF">U0042_08640</name>
</gene>
<dbReference type="EMBL" id="CP139965">
    <property type="protein sequence ID" value="WQD79732.1"/>
    <property type="molecule type" value="Genomic_DNA"/>
</dbReference>